<protein>
    <submittedName>
        <fullName evidence="1">Uncharacterized protein</fullName>
    </submittedName>
</protein>
<accession>A0AAN6UBD9</accession>
<dbReference type="Proteomes" id="UP001302602">
    <property type="component" value="Unassembled WGS sequence"/>
</dbReference>
<sequence>MFMTNVPARRLSLPVLCLLSLSQDRPSLLVRVCPACRSLRGLRWSCGQCRCGQPDDPIRGQLNFELPAIS</sequence>
<dbReference type="RefSeq" id="XP_062652232.1">
    <property type="nucleotide sequence ID" value="XM_062791683.1"/>
</dbReference>
<dbReference type="EMBL" id="MU853223">
    <property type="protein sequence ID" value="KAK4128461.1"/>
    <property type="molecule type" value="Genomic_DNA"/>
</dbReference>
<dbReference type="AlphaFoldDB" id="A0AAN6UBD9"/>
<proteinExistence type="predicted"/>
<reference evidence="1" key="1">
    <citation type="journal article" date="2023" name="Mol. Phylogenet. Evol.">
        <title>Genome-scale phylogeny and comparative genomics of the fungal order Sordariales.</title>
        <authorList>
            <person name="Hensen N."/>
            <person name="Bonometti L."/>
            <person name="Westerberg I."/>
            <person name="Brannstrom I.O."/>
            <person name="Guillou S."/>
            <person name="Cros-Aarteil S."/>
            <person name="Calhoun S."/>
            <person name="Haridas S."/>
            <person name="Kuo A."/>
            <person name="Mondo S."/>
            <person name="Pangilinan J."/>
            <person name="Riley R."/>
            <person name="LaButti K."/>
            <person name="Andreopoulos B."/>
            <person name="Lipzen A."/>
            <person name="Chen C."/>
            <person name="Yan M."/>
            <person name="Daum C."/>
            <person name="Ng V."/>
            <person name="Clum A."/>
            <person name="Steindorff A."/>
            <person name="Ohm R.A."/>
            <person name="Martin F."/>
            <person name="Silar P."/>
            <person name="Natvig D.O."/>
            <person name="Lalanne C."/>
            <person name="Gautier V."/>
            <person name="Ament-Velasquez S.L."/>
            <person name="Kruys A."/>
            <person name="Hutchinson M.I."/>
            <person name="Powell A.J."/>
            <person name="Barry K."/>
            <person name="Miller A.N."/>
            <person name="Grigoriev I.V."/>
            <person name="Debuchy R."/>
            <person name="Gladieux P."/>
            <person name="Hiltunen Thoren M."/>
            <person name="Johannesson H."/>
        </authorList>
    </citation>
    <scope>NUCLEOTIDE SEQUENCE</scope>
    <source>
        <strain evidence="1">CBS 731.68</strain>
    </source>
</reference>
<reference evidence="1" key="2">
    <citation type="submission" date="2023-05" db="EMBL/GenBank/DDBJ databases">
        <authorList>
            <consortium name="Lawrence Berkeley National Laboratory"/>
            <person name="Steindorff A."/>
            <person name="Hensen N."/>
            <person name="Bonometti L."/>
            <person name="Westerberg I."/>
            <person name="Brannstrom I.O."/>
            <person name="Guillou S."/>
            <person name="Cros-Aarteil S."/>
            <person name="Calhoun S."/>
            <person name="Haridas S."/>
            <person name="Kuo A."/>
            <person name="Mondo S."/>
            <person name="Pangilinan J."/>
            <person name="Riley R."/>
            <person name="Labutti K."/>
            <person name="Andreopoulos B."/>
            <person name="Lipzen A."/>
            <person name="Chen C."/>
            <person name="Yanf M."/>
            <person name="Daum C."/>
            <person name="Ng V."/>
            <person name="Clum A."/>
            <person name="Ohm R."/>
            <person name="Martin F."/>
            <person name="Silar P."/>
            <person name="Natvig D."/>
            <person name="Lalanne C."/>
            <person name="Gautier V."/>
            <person name="Ament-Velasquez S.L."/>
            <person name="Kruys A."/>
            <person name="Hutchinson M.I."/>
            <person name="Powell A.J."/>
            <person name="Barry K."/>
            <person name="Miller A.N."/>
            <person name="Grigoriev I.V."/>
            <person name="Debuchy R."/>
            <person name="Gladieux P."/>
            <person name="Thoren M.H."/>
            <person name="Johannesson H."/>
        </authorList>
    </citation>
    <scope>NUCLEOTIDE SEQUENCE</scope>
    <source>
        <strain evidence="1">CBS 731.68</strain>
    </source>
</reference>
<gene>
    <name evidence="1" type="ORF">N657DRAFT_638935</name>
</gene>
<name>A0AAN6UBD9_9PEZI</name>
<evidence type="ECO:0000313" key="2">
    <source>
        <dbReference type="Proteomes" id="UP001302602"/>
    </source>
</evidence>
<dbReference type="GeneID" id="87828452"/>
<keyword evidence="2" id="KW-1185">Reference proteome</keyword>
<comment type="caution">
    <text evidence="1">The sequence shown here is derived from an EMBL/GenBank/DDBJ whole genome shotgun (WGS) entry which is preliminary data.</text>
</comment>
<organism evidence="1 2">
    <name type="scientific">Parathielavia appendiculata</name>
    <dbReference type="NCBI Taxonomy" id="2587402"/>
    <lineage>
        <taxon>Eukaryota</taxon>
        <taxon>Fungi</taxon>
        <taxon>Dikarya</taxon>
        <taxon>Ascomycota</taxon>
        <taxon>Pezizomycotina</taxon>
        <taxon>Sordariomycetes</taxon>
        <taxon>Sordariomycetidae</taxon>
        <taxon>Sordariales</taxon>
        <taxon>Chaetomiaceae</taxon>
        <taxon>Parathielavia</taxon>
    </lineage>
</organism>
<evidence type="ECO:0000313" key="1">
    <source>
        <dbReference type="EMBL" id="KAK4128461.1"/>
    </source>
</evidence>